<dbReference type="Proteomes" id="UP000241890">
    <property type="component" value="Unassembled WGS sequence"/>
</dbReference>
<dbReference type="GO" id="GO:0071011">
    <property type="term" value="C:precatalytic spliceosome"/>
    <property type="evidence" value="ECO:0007669"/>
    <property type="project" value="TreeGrafter"/>
</dbReference>
<dbReference type="InterPro" id="IPR010920">
    <property type="entry name" value="LSM_dom_sf"/>
</dbReference>
<name>A0A2R5G7U0_9STRA</name>
<accession>A0A2R5G7U0</accession>
<dbReference type="PROSITE" id="PS52002">
    <property type="entry name" value="SM"/>
    <property type="match status" value="1"/>
</dbReference>
<evidence type="ECO:0000256" key="3">
    <source>
        <dbReference type="ARBA" id="ARBA00022664"/>
    </source>
</evidence>
<dbReference type="Gene3D" id="2.30.30.100">
    <property type="match status" value="1"/>
</dbReference>
<keyword evidence="3 9" id="KW-0507">mRNA processing</keyword>
<evidence type="ECO:0000256" key="4">
    <source>
        <dbReference type="ARBA" id="ARBA00022728"/>
    </source>
</evidence>
<dbReference type="Pfam" id="PF01423">
    <property type="entry name" value="LSM"/>
    <property type="match status" value="1"/>
</dbReference>
<keyword evidence="12" id="KW-1185">Reference proteome</keyword>
<comment type="subunit">
    <text evidence="9">LSm subunits form a heteromer with a doughnut shape.</text>
</comment>
<dbReference type="InterPro" id="IPR034103">
    <property type="entry name" value="Lsm8"/>
</dbReference>
<dbReference type="CDD" id="cd01727">
    <property type="entry name" value="LSm8"/>
    <property type="match status" value="1"/>
</dbReference>
<comment type="subcellular location">
    <subcellularLocation>
        <location evidence="1 9">Nucleus</location>
    </subcellularLocation>
</comment>
<dbReference type="GO" id="GO:0003729">
    <property type="term" value="F:mRNA binding"/>
    <property type="evidence" value="ECO:0007669"/>
    <property type="project" value="TreeGrafter"/>
</dbReference>
<reference evidence="11 12" key="1">
    <citation type="submission" date="2017-12" db="EMBL/GenBank/DDBJ databases">
        <title>Sequencing, de novo assembly and annotation of complete genome of a new Thraustochytrid species, strain FCC1311.</title>
        <authorList>
            <person name="Sedici K."/>
            <person name="Godart F."/>
            <person name="Aiese Cigliano R."/>
            <person name="Sanseverino W."/>
            <person name="Barakat M."/>
            <person name="Ortet P."/>
            <person name="Marechal E."/>
            <person name="Cagnac O."/>
            <person name="Amato A."/>
        </authorList>
    </citation>
    <scope>NUCLEOTIDE SEQUENCE [LARGE SCALE GENOMIC DNA]</scope>
</reference>
<keyword evidence="4 9" id="KW-0747">Spliceosome</keyword>
<keyword evidence="7 9" id="KW-0539">Nucleus</keyword>
<dbReference type="InParanoid" id="A0A2R5G7U0"/>
<keyword evidence="5 9" id="KW-0694">RNA-binding</keyword>
<dbReference type="InterPro" id="IPR047575">
    <property type="entry name" value="Sm"/>
</dbReference>
<organism evidence="11 12">
    <name type="scientific">Hondaea fermentalgiana</name>
    <dbReference type="NCBI Taxonomy" id="2315210"/>
    <lineage>
        <taxon>Eukaryota</taxon>
        <taxon>Sar</taxon>
        <taxon>Stramenopiles</taxon>
        <taxon>Bigyra</taxon>
        <taxon>Labyrinthulomycetes</taxon>
        <taxon>Thraustochytrida</taxon>
        <taxon>Thraustochytriidae</taxon>
        <taxon>Hondaea</taxon>
    </lineage>
</organism>
<evidence type="ECO:0000256" key="9">
    <source>
        <dbReference type="RuleBase" id="RU365048"/>
    </source>
</evidence>
<evidence type="ECO:0000256" key="6">
    <source>
        <dbReference type="ARBA" id="ARBA00023187"/>
    </source>
</evidence>
<dbReference type="OrthoDB" id="10263346at2759"/>
<dbReference type="PANTHER" id="PTHR15588:SF9">
    <property type="entry name" value="U6 SNRNA-ASSOCIATED SM-LIKE PROTEIN LSM8"/>
    <property type="match status" value="1"/>
</dbReference>
<sequence>MGVEYPRGALFNIMAGYLKELIGTKVSIIANDGRHYIGTLHGLDLRTNLIVTDCVERIYSEDEGCEVAPYGLLVLRGDNVALIGELDEDVEARTDLETVRAAPLKPIVH</sequence>
<comment type="function">
    <text evidence="9">Plays role in pre-mRNA splicing as component of the U4/U6-U5 tri-snRNP complex that is involved in spliceosome assembly, and as component of the precatalytic spliceosome (spliceosome B complex). The heptameric LSM2-8 complex binds specifically to the 3'-terminal U-tract of U6 snRNA.</text>
</comment>
<keyword evidence="8 9" id="KW-0687">Ribonucleoprotein</keyword>
<proteinExistence type="inferred from homology"/>
<evidence type="ECO:0000256" key="1">
    <source>
        <dbReference type="ARBA" id="ARBA00004123"/>
    </source>
</evidence>
<evidence type="ECO:0000259" key="10">
    <source>
        <dbReference type="PROSITE" id="PS52002"/>
    </source>
</evidence>
<evidence type="ECO:0000256" key="5">
    <source>
        <dbReference type="ARBA" id="ARBA00022884"/>
    </source>
</evidence>
<dbReference type="EMBL" id="BEYU01000003">
    <property type="protein sequence ID" value="GBG24101.1"/>
    <property type="molecule type" value="Genomic_DNA"/>
</dbReference>
<dbReference type="GO" id="GO:0046540">
    <property type="term" value="C:U4/U6 x U5 tri-snRNP complex"/>
    <property type="evidence" value="ECO:0007669"/>
    <property type="project" value="UniProtKB-UniRule"/>
</dbReference>
<evidence type="ECO:0000256" key="2">
    <source>
        <dbReference type="ARBA" id="ARBA00006850"/>
    </source>
</evidence>
<feature type="domain" description="Sm" evidence="10">
    <location>
        <begin position="13"/>
        <end position="89"/>
    </location>
</feature>
<dbReference type="GO" id="GO:0000398">
    <property type="term" value="P:mRNA splicing, via spliceosome"/>
    <property type="evidence" value="ECO:0007669"/>
    <property type="project" value="UniProtKB-UniRule"/>
</dbReference>
<dbReference type="AlphaFoldDB" id="A0A2R5G7U0"/>
<dbReference type="GO" id="GO:0005688">
    <property type="term" value="C:U6 snRNP"/>
    <property type="evidence" value="ECO:0007669"/>
    <property type="project" value="UniProtKB-UniRule"/>
</dbReference>
<dbReference type="SMART" id="SM00651">
    <property type="entry name" value="Sm"/>
    <property type="match status" value="1"/>
</dbReference>
<evidence type="ECO:0000313" key="12">
    <source>
        <dbReference type="Proteomes" id="UP000241890"/>
    </source>
</evidence>
<dbReference type="InterPro" id="IPR044642">
    <property type="entry name" value="PTHR15588"/>
</dbReference>
<dbReference type="InterPro" id="IPR001163">
    <property type="entry name" value="Sm_dom_euk/arc"/>
</dbReference>
<dbReference type="FunCoup" id="A0A2R5G7U0">
    <property type="interactions" value="362"/>
</dbReference>
<evidence type="ECO:0000256" key="7">
    <source>
        <dbReference type="ARBA" id="ARBA00023242"/>
    </source>
</evidence>
<dbReference type="SUPFAM" id="SSF50182">
    <property type="entry name" value="Sm-like ribonucleoproteins"/>
    <property type="match status" value="1"/>
</dbReference>
<evidence type="ECO:0000256" key="8">
    <source>
        <dbReference type="ARBA" id="ARBA00023274"/>
    </source>
</evidence>
<gene>
    <name evidence="9" type="primary">LSM8</name>
    <name evidence="11" type="ORF">FCC1311_003192</name>
</gene>
<keyword evidence="6 9" id="KW-0508">mRNA splicing</keyword>
<protein>
    <recommendedName>
        <fullName evidence="9">U6 snRNA-associated Sm-like protein LSm8</fullName>
    </recommendedName>
</protein>
<evidence type="ECO:0000313" key="11">
    <source>
        <dbReference type="EMBL" id="GBG24101.1"/>
    </source>
</evidence>
<dbReference type="PANTHER" id="PTHR15588">
    <property type="entry name" value="LSM1"/>
    <property type="match status" value="1"/>
</dbReference>
<comment type="similarity">
    <text evidence="2 9">Belongs to the snRNP Sm proteins family.</text>
</comment>
<comment type="caution">
    <text evidence="11">The sequence shown here is derived from an EMBL/GenBank/DDBJ whole genome shotgun (WGS) entry which is preliminary data.</text>
</comment>